<dbReference type="SUPFAM" id="SSF50692">
    <property type="entry name" value="ADC-like"/>
    <property type="match status" value="1"/>
</dbReference>
<evidence type="ECO:0000256" key="2">
    <source>
        <dbReference type="ARBA" id="ARBA00010312"/>
    </source>
</evidence>
<evidence type="ECO:0000259" key="8">
    <source>
        <dbReference type="Pfam" id="PF00384"/>
    </source>
</evidence>
<dbReference type="EMBL" id="JACGBB010000008">
    <property type="protein sequence ID" value="MBZ7987387.1"/>
    <property type="molecule type" value="Genomic_DNA"/>
</dbReference>
<feature type="domain" description="Molybdopterin dinucleotide-binding" evidence="9">
    <location>
        <begin position="718"/>
        <end position="832"/>
    </location>
</feature>
<dbReference type="InterPro" id="IPR041460">
    <property type="entry name" value="Molybdopterin_N"/>
</dbReference>
<evidence type="ECO:0000256" key="3">
    <source>
        <dbReference type="ARBA" id="ARBA00022505"/>
    </source>
</evidence>
<evidence type="ECO:0000256" key="5">
    <source>
        <dbReference type="ARBA" id="ARBA00022764"/>
    </source>
</evidence>
<protein>
    <submittedName>
        <fullName evidence="11">Molybdopterin-dependent oxidoreductase</fullName>
    </submittedName>
</protein>
<dbReference type="RefSeq" id="WP_224325335.1">
    <property type="nucleotide sequence ID" value="NZ_JACGBB010000008.1"/>
</dbReference>
<dbReference type="CDD" id="cd02793">
    <property type="entry name" value="MopB_CT_DMSOR-BSOR-TMAOR"/>
    <property type="match status" value="1"/>
</dbReference>
<keyword evidence="7" id="KW-0732">Signal</keyword>
<comment type="caution">
    <text evidence="11">The sequence shown here is derived from an EMBL/GenBank/DDBJ whole genome shotgun (WGS) entry which is preliminary data.</text>
</comment>
<evidence type="ECO:0000256" key="6">
    <source>
        <dbReference type="ARBA" id="ARBA00023002"/>
    </source>
</evidence>
<dbReference type="Gene3D" id="3.40.50.740">
    <property type="match status" value="1"/>
</dbReference>
<sequence length="858" mass="96569">MKRRTFLKLGCASSSLALLPTNIFANSTKNSILKNAQVNTAAHWGVLQLSVKNGKLVDSKPYYKNKRYNDLQYYTQDLIYKNRIKYPYVRKSFLKNPNDNKPELRGKDEWVRVSWEDALKLVSKQLLKTRKTHGANGIFAGSYGWKSPGNIHNSRTLLHRFMNLTGGFVGSLGDYSTGASQVIMPHVVGSIEVYEQQTNYELILENTKLLVIWGANPIDTLKIAWTVSDEQGLDYMQKIKDSNIKVICIDPYASTTVKFFDKAQHIRPRPNTDTAIMLAMMTYLYENNLYDKEFIENYTVGFEKFLPYLLGKNDGIKKDITWASKISGVDEQTLIELTKSLKNNLSLIMSGWGMQRAHHGEQPHWAMVTLCAMLGHIGKAGGGFGLSYHYSNGGVATTNTPVVGGVNANLVGKWSNDEFLGIMGAKFDSNGHLIQGDEDESIKNTGQSWLAKTSDAAIPVARIADMLLNPNKTIEHNGKKITYSDIDFIYWVGGNPFVHHQDLKALRKAWQKPSTIVMNEIYWTPSAKMADIVLPVTSLYERDDISMSGDYSNYSIVPMKAAVNKYEESKDDIEIFYELLKYYAFYFSTQNNKDENYAATLAKKLQNAYLDNAKNSFELVEKYYSQALARTSLELPNFQAFWQENKALEFEATQDSFEFVRFADFIDDPILNPLGTPSGLIEIYSTTIEKMNYDDCKAHPMWFEPIEYLANTSNPSSFHLLSPHPSHRLHSQLCHTSLKDTYTIKGHEPCLMNPEDAKELNIKDGDLIELSNERGSVIAGAKLDEGVLNKVVVLAEGAWYDPDENGNCKYGCPNVLTLDLPTSKLANGNISHTALVNVKKYTGKKVKITAFTPPKGAK</sequence>
<comment type="similarity">
    <text evidence="2">Belongs to the prokaryotic molybdopterin-containing oxidoreductase family.</text>
</comment>
<name>A0ABS7WSY0_9BACT</name>
<comment type="cofactor">
    <cofactor evidence="1">
        <name>Mo-bis(molybdopterin guanine dinucleotide)</name>
        <dbReference type="ChEBI" id="CHEBI:60539"/>
    </cofactor>
</comment>
<reference evidence="11 12" key="1">
    <citation type="submission" date="2020-07" db="EMBL/GenBank/DDBJ databases">
        <title>Transfer of Campylobacter canadensis to the novel genus Avispirillum gen. nov., that also includes two novel species recovered from migratory waterfowl: Avispirillum anseris sp. nov. and Avispirillum brantae sp. nov.</title>
        <authorList>
            <person name="Miller W.G."/>
            <person name="Chapman M.H."/>
            <person name="Yee E."/>
            <person name="Inglis G.D."/>
        </authorList>
    </citation>
    <scope>NUCLEOTIDE SEQUENCE [LARGE SCALE GENOMIC DNA]</scope>
    <source>
        <strain evidence="11 12">L283</strain>
    </source>
</reference>
<evidence type="ECO:0000256" key="4">
    <source>
        <dbReference type="ARBA" id="ARBA00022723"/>
    </source>
</evidence>
<dbReference type="SUPFAM" id="SSF53706">
    <property type="entry name" value="Formate dehydrogenase/DMSO reductase, domains 1-3"/>
    <property type="match status" value="1"/>
</dbReference>
<dbReference type="Gene3D" id="2.40.40.20">
    <property type="match status" value="1"/>
</dbReference>
<dbReference type="Pfam" id="PF00384">
    <property type="entry name" value="Molybdopterin"/>
    <property type="match status" value="1"/>
</dbReference>
<dbReference type="InterPro" id="IPR006656">
    <property type="entry name" value="Mopterin_OxRdtase"/>
</dbReference>
<feature type="domain" description="Molybdopterin oxidoreductase" evidence="8">
    <location>
        <begin position="83"/>
        <end position="581"/>
    </location>
</feature>
<dbReference type="InterPro" id="IPR006657">
    <property type="entry name" value="MoPterin_dinucl-bd_dom"/>
</dbReference>
<evidence type="ECO:0000259" key="10">
    <source>
        <dbReference type="Pfam" id="PF18364"/>
    </source>
</evidence>
<gene>
    <name evidence="11" type="ORF">AVCANL283_04605</name>
</gene>
<dbReference type="Pfam" id="PF18364">
    <property type="entry name" value="Molybdopterin_N"/>
    <property type="match status" value="1"/>
</dbReference>
<dbReference type="Gene3D" id="3.40.228.10">
    <property type="entry name" value="Dimethylsulfoxide Reductase, domain 2"/>
    <property type="match status" value="1"/>
</dbReference>
<keyword evidence="12" id="KW-1185">Reference proteome</keyword>
<dbReference type="InterPro" id="IPR006655">
    <property type="entry name" value="Mopterin_OxRdtase_prok_CS"/>
</dbReference>
<evidence type="ECO:0000313" key="12">
    <source>
        <dbReference type="Proteomes" id="UP000786183"/>
    </source>
</evidence>
<feature type="domain" description="Molybdopterin oxidoreductase N-terminal" evidence="10">
    <location>
        <begin position="40"/>
        <end position="80"/>
    </location>
</feature>
<accession>A0ABS7WSY0</accession>
<feature type="chain" id="PRO_5045681840" evidence="7">
    <location>
        <begin position="26"/>
        <end position="858"/>
    </location>
</feature>
<keyword evidence="5" id="KW-0574">Periplasm</keyword>
<keyword evidence="3" id="KW-0500">Molybdenum</keyword>
<dbReference type="Proteomes" id="UP000786183">
    <property type="component" value="Unassembled WGS sequence"/>
</dbReference>
<dbReference type="InterPro" id="IPR050612">
    <property type="entry name" value="Prok_Mopterin_Oxidored"/>
</dbReference>
<dbReference type="InterPro" id="IPR009010">
    <property type="entry name" value="Asp_de-COase-like_dom_sf"/>
</dbReference>
<dbReference type="Gene3D" id="3.90.55.10">
    <property type="entry name" value="Dimethylsulfoxide Reductase, domain 3"/>
    <property type="match status" value="1"/>
</dbReference>
<dbReference type="Pfam" id="PF01568">
    <property type="entry name" value="Molydop_binding"/>
    <property type="match status" value="1"/>
</dbReference>
<proteinExistence type="inferred from homology"/>
<keyword evidence="6" id="KW-0560">Oxidoreductase</keyword>
<dbReference type="PANTHER" id="PTHR43742">
    <property type="entry name" value="TRIMETHYLAMINE-N-OXIDE REDUCTASE"/>
    <property type="match status" value="1"/>
</dbReference>
<dbReference type="PANTHER" id="PTHR43742:SF10">
    <property type="entry name" value="TRIMETHYLAMINE-N-OXIDE REDUCTASE 2"/>
    <property type="match status" value="1"/>
</dbReference>
<evidence type="ECO:0000256" key="7">
    <source>
        <dbReference type="SAM" id="SignalP"/>
    </source>
</evidence>
<organism evidence="11 12">
    <name type="scientific">Campylobacter canadensis</name>
    <dbReference type="NCBI Taxonomy" id="449520"/>
    <lineage>
        <taxon>Bacteria</taxon>
        <taxon>Pseudomonadati</taxon>
        <taxon>Campylobacterota</taxon>
        <taxon>Epsilonproteobacteria</taxon>
        <taxon>Campylobacterales</taxon>
        <taxon>Campylobacteraceae</taxon>
        <taxon>Campylobacter</taxon>
    </lineage>
</organism>
<keyword evidence="4" id="KW-0479">Metal-binding</keyword>
<evidence type="ECO:0000313" key="11">
    <source>
        <dbReference type="EMBL" id="MBZ7987387.1"/>
    </source>
</evidence>
<dbReference type="PROSITE" id="PS00490">
    <property type="entry name" value="MOLYBDOPTERIN_PROK_2"/>
    <property type="match status" value="1"/>
</dbReference>
<feature type="signal peptide" evidence="7">
    <location>
        <begin position="1"/>
        <end position="25"/>
    </location>
</feature>
<evidence type="ECO:0000259" key="9">
    <source>
        <dbReference type="Pfam" id="PF01568"/>
    </source>
</evidence>
<evidence type="ECO:0000256" key="1">
    <source>
        <dbReference type="ARBA" id="ARBA00001942"/>
    </source>
</evidence>
<dbReference type="InterPro" id="IPR041954">
    <property type="entry name" value="CT_DMSOR/BSOR/TMAOR"/>
</dbReference>